<dbReference type="PANTHER" id="PTHR22938">
    <property type="entry name" value="ZINC FINGER PROTEIN 598"/>
    <property type="match status" value="1"/>
</dbReference>
<dbReference type="InterPro" id="IPR001841">
    <property type="entry name" value="Znf_RING"/>
</dbReference>
<sequence length="758" mass="82300">MASTDAPPPTDSEDRNQSSSGPRSDGRSRGRGGRGGGGGGGRGRGRGDSGRRGRGRGQQTAPPEQTNNAKPAQSFKAKPATDEAAGGGDGEVCFICTNPISHYSIPPCNHITCHICALRLRALYKNKDCPHCRTSSPFVIFTDDITKRFDQYADSEITSTDQNIGIKYVGEDIVGDTVLLLRYNCPDPSCDFAGLGWPDLHRHVQSVHRKKMCDICIRHKKVFTHEHELFTSDELKAHMRYSDRRPGAADQTGFRGHPLCEFCGVRYYDIDKLWEHCRDKHERCFLCDRRDSRQPHYFPDYDRLEEHFSKEHYLCPYQECLEKKFVVFETQMDLQAHKLSEHGESSRGREARIVDLSNFTLRQRYEQERSAASRTTRRREPEPAPESLHSAQPTATELAPSRPLQGLQQQHQEARNRSILDSMESLTISDLSSLTPEQRATLTRHSAVIERASNLLGNDSSKIATFRQHISSYNRGSMTAQQLLDAFFALFSETASPALGTLVREVADLFEDKRKGDALNRAWNDWRAINEDYPSLPGLGGMRAGSGGSGAGNWAAAAAAPLSAADSAAAIAADLGRSARVLKLKSSTLKGTAARPGTGAAASSWAATASSSRAPLVDSPDAFPALPSVSSSAQSKQKQPSSWGAAASGSTPTITTTTASKTAANAAKKSAPPLSSSEAFPALPAAPKVQTTAFGYGRGAVRRDWGVSRDTGFTWGGTNGGQETGSSSQQDQPGQVEGEHAAEGKGKKKKKQVLVHWG</sequence>
<dbReference type="InterPro" id="IPR044288">
    <property type="entry name" value="ZNF598/HEL2"/>
</dbReference>
<dbReference type="GeneID" id="18254070"/>
<dbReference type="KEGG" id="cthr:CTHT_0000320"/>
<dbReference type="InterPro" id="IPR057634">
    <property type="entry name" value="PAH_ZNF598/HEL2"/>
</dbReference>
<evidence type="ECO:0000256" key="8">
    <source>
        <dbReference type="ARBA" id="ARBA00022723"/>
    </source>
</evidence>
<evidence type="ECO:0000256" key="1">
    <source>
        <dbReference type="ARBA" id="ARBA00000900"/>
    </source>
</evidence>
<evidence type="ECO:0000256" key="9">
    <source>
        <dbReference type="ARBA" id="ARBA00022771"/>
    </source>
</evidence>
<dbReference type="GO" id="GO:0008270">
    <property type="term" value="F:zinc ion binding"/>
    <property type="evidence" value="ECO:0007669"/>
    <property type="project" value="UniProtKB-KW"/>
</dbReference>
<evidence type="ECO:0000256" key="10">
    <source>
        <dbReference type="ARBA" id="ARBA00022833"/>
    </source>
</evidence>
<dbReference type="SUPFAM" id="SSF57850">
    <property type="entry name" value="RING/U-box"/>
    <property type="match status" value="1"/>
</dbReference>
<dbReference type="GO" id="GO:0043022">
    <property type="term" value="F:ribosome binding"/>
    <property type="evidence" value="ECO:0007669"/>
    <property type="project" value="TreeGrafter"/>
</dbReference>
<dbReference type="Proteomes" id="UP000008066">
    <property type="component" value="Unassembled WGS sequence"/>
</dbReference>
<feature type="region of interest" description="Disordered" evidence="13">
    <location>
        <begin position="1"/>
        <end position="86"/>
    </location>
</feature>
<evidence type="ECO:0000256" key="13">
    <source>
        <dbReference type="SAM" id="MobiDB-lite"/>
    </source>
</evidence>
<accession>G0RXT5</accession>
<feature type="region of interest" description="Disordered" evidence="13">
    <location>
        <begin position="365"/>
        <end position="415"/>
    </location>
</feature>
<evidence type="ECO:0000256" key="3">
    <source>
        <dbReference type="ARBA" id="ARBA00004906"/>
    </source>
</evidence>
<dbReference type="InterPro" id="IPR056437">
    <property type="entry name" value="Znf-C2H2_ZNF598/HEL2"/>
</dbReference>
<feature type="compositionally biased region" description="Polar residues" evidence="13">
    <location>
        <begin position="58"/>
        <end position="71"/>
    </location>
</feature>
<comment type="catalytic activity">
    <reaction evidence="1">
        <text>S-ubiquitinyl-[E2 ubiquitin-conjugating enzyme]-L-cysteine + [acceptor protein]-L-lysine = [E2 ubiquitin-conjugating enzyme]-L-cysteine + N(6)-ubiquitinyl-[acceptor protein]-L-lysine.</text>
        <dbReference type="EC" id="2.3.2.27"/>
    </reaction>
</comment>
<feature type="compositionally biased region" description="Basic residues" evidence="13">
    <location>
        <begin position="746"/>
        <end position="758"/>
    </location>
</feature>
<keyword evidence="10" id="KW-0862">Zinc</keyword>
<dbReference type="GO" id="GO:0016567">
    <property type="term" value="P:protein ubiquitination"/>
    <property type="evidence" value="ECO:0007669"/>
    <property type="project" value="TreeGrafter"/>
</dbReference>
<feature type="region of interest" description="Disordered" evidence="13">
    <location>
        <begin position="627"/>
        <end position="682"/>
    </location>
</feature>
<evidence type="ECO:0000256" key="5">
    <source>
        <dbReference type="ARBA" id="ARBA00022490"/>
    </source>
</evidence>
<keyword evidence="7" id="KW-0808">Transferase</keyword>
<dbReference type="InterPro" id="IPR013087">
    <property type="entry name" value="Znf_C2H2_type"/>
</dbReference>
<dbReference type="STRING" id="759272.G0RXT5"/>
<dbReference type="InterPro" id="IPR041888">
    <property type="entry name" value="RING-HC_ZNF598/HEL2"/>
</dbReference>
<evidence type="ECO:0000256" key="2">
    <source>
        <dbReference type="ARBA" id="ARBA00004496"/>
    </source>
</evidence>
<comment type="similarity">
    <text evidence="11">Belongs to the ZNF598/HEL2 family.</text>
</comment>
<dbReference type="CDD" id="cd16615">
    <property type="entry name" value="RING-HC_ZNF598"/>
    <property type="match status" value="1"/>
</dbReference>
<feature type="compositionally biased region" description="Gly residues" evidence="13">
    <location>
        <begin position="33"/>
        <end position="42"/>
    </location>
</feature>
<dbReference type="OrthoDB" id="3838338at2759"/>
<dbReference type="GO" id="GO:0061630">
    <property type="term" value="F:ubiquitin protein ligase activity"/>
    <property type="evidence" value="ECO:0007669"/>
    <property type="project" value="UniProtKB-EC"/>
</dbReference>
<keyword evidence="6" id="KW-0597">Phosphoprotein</keyword>
<dbReference type="RefSeq" id="XP_006690587.1">
    <property type="nucleotide sequence ID" value="XM_006690524.1"/>
</dbReference>
<dbReference type="SMART" id="SM00355">
    <property type="entry name" value="ZnF_C2H2"/>
    <property type="match status" value="4"/>
</dbReference>
<keyword evidence="5" id="KW-0963">Cytoplasm</keyword>
<proteinExistence type="inferred from homology"/>
<dbReference type="EMBL" id="GL988030">
    <property type="protein sequence ID" value="EGS24101.1"/>
    <property type="molecule type" value="Genomic_DNA"/>
</dbReference>
<evidence type="ECO:0000256" key="7">
    <source>
        <dbReference type="ARBA" id="ARBA00022679"/>
    </source>
</evidence>
<feature type="compositionally biased region" description="Pro residues" evidence="13">
    <location>
        <begin position="1"/>
        <end position="10"/>
    </location>
</feature>
<dbReference type="PROSITE" id="PS50089">
    <property type="entry name" value="ZF_RING_2"/>
    <property type="match status" value="1"/>
</dbReference>
<keyword evidence="9 12" id="KW-0863">Zinc-finger</keyword>
<dbReference type="Pfam" id="PF13920">
    <property type="entry name" value="zf-C3HC4_3"/>
    <property type="match status" value="1"/>
</dbReference>
<dbReference type="eggNOG" id="KOG2231">
    <property type="taxonomic scope" value="Eukaryota"/>
</dbReference>
<evidence type="ECO:0000313" key="16">
    <source>
        <dbReference type="Proteomes" id="UP000008066"/>
    </source>
</evidence>
<evidence type="ECO:0000256" key="4">
    <source>
        <dbReference type="ARBA" id="ARBA00012483"/>
    </source>
</evidence>
<dbReference type="InterPro" id="IPR013083">
    <property type="entry name" value="Znf_RING/FYVE/PHD"/>
</dbReference>
<feature type="region of interest" description="Disordered" evidence="13">
    <location>
        <begin position="705"/>
        <end position="758"/>
    </location>
</feature>
<organism evidence="16">
    <name type="scientific">Chaetomium thermophilum (strain DSM 1495 / CBS 144.50 / IMI 039719)</name>
    <name type="common">Thermochaetoides thermophila</name>
    <dbReference type="NCBI Taxonomy" id="759272"/>
    <lineage>
        <taxon>Eukaryota</taxon>
        <taxon>Fungi</taxon>
        <taxon>Dikarya</taxon>
        <taxon>Ascomycota</taxon>
        <taxon>Pezizomycotina</taxon>
        <taxon>Sordariomycetes</taxon>
        <taxon>Sordariomycetidae</taxon>
        <taxon>Sordariales</taxon>
        <taxon>Chaetomiaceae</taxon>
        <taxon>Thermochaetoides</taxon>
    </lineage>
</organism>
<name>G0RXT5_CHATD</name>
<dbReference type="HOGENOM" id="CLU_008515_1_0_1"/>
<evidence type="ECO:0000256" key="6">
    <source>
        <dbReference type="ARBA" id="ARBA00022553"/>
    </source>
</evidence>
<dbReference type="AlphaFoldDB" id="G0RXT5"/>
<evidence type="ECO:0000256" key="12">
    <source>
        <dbReference type="PROSITE-ProRule" id="PRU00175"/>
    </source>
</evidence>
<dbReference type="GO" id="GO:0072344">
    <property type="term" value="P:rescue of stalled ribosome"/>
    <property type="evidence" value="ECO:0007669"/>
    <property type="project" value="InterPro"/>
</dbReference>
<gene>
    <name evidence="15" type="ORF">CTHT_0000320</name>
</gene>
<feature type="compositionally biased region" description="Gly residues" evidence="13">
    <location>
        <begin position="714"/>
        <end position="723"/>
    </location>
</feature>
<dbReference type="GO" id="GO:0005737">
    <property type="term" value="C:cytoplasm"/>
    <property type="evidence" value="ECO:0007669"/>
    <property type="project" value="UniProtKB-SubCell"/>
</dbReference>
<evidence type="ECO:0000313" key="15">
    <source>
        <dbReference type="EMBL" id="EGS24101.1"/>
    </source>
</evidence>
<feature type="compositionally biased region" description="Low complexity" evidence="13">
    <location>
        <begin position="627"/>
        <end position="679"/>
    </location>
</feature>
<keyword evidence="8" id="KW-0479">Metal-binding</keyword>
<reference evidence="15 16" key="1">
    <citation type="journal article" date="2011" name="Cell">
        <title>Insight into structure and assembly of the nuclear pore complex by utilizing the genome of a eukaryotic thermophile.</title>
        <authorList>
            <person name="Amlacher S."/>
            <person name="Sarges P."/>
            <person name="Flemming D."/>
            <person name="van Noort V."/>
            <person name="Kunze R."/>
            <person name="Devos D.P."/>
            <person name="Arumugam M."/>
            <person name="Bork P."/>
            <person name="Hurt E."/>
        </authorList>
    </citation>
    <scope>NUCLEOTIDE SEQUENCE [LARGE SCALE GENOMIC DNA]</scope>
    <source>
        <strain evidence="16">DSM 1495 / CBS 144.50 / IMI 039719</strain>
    </source>
</reference>
<dbReference type="EC" id="2.3.2.27" evidence="4"/>
<comment type="subcellular location">
    <subcellularLocation>
        <location evidence="2">Cytoplasm</location>
    </subcellularLocation>
</comment>
<dbReference type="Gene3D" id="3.30.40.10">
    <property type="entry name" value="Zinc/RING finger domain, C3HC4 (zinc finger)"/>
    <property type="match status" value="1"/>
</dbReference>
<evidence type="ECO:0000259" key="14">
    <source>
        <dbReference type="PROSITE" id="PS50089"/>
    </source>
</evidence>
<dbReference type="Pfam" id="PF23202">
    <property type="entry name" value="PAH_ZNF598"/>
    <property type="match status" value="1"/>
</dbReference>
<feature type="domain" description="RING-type" evidence="14">
    <location>
        <begin position="93"/>
        <end position="133"/>
    </location>
</feature>
<dbReference type="Pfam" id="PF23230">
    <property type="entry name" value="zf-C2H2_13"/>
    <property type="match status" value="1"/>
</dbReference>
<evidence type="ECO:0000256" key="11">
    <source>
        <dbReference type="ARBA" id="ARBA00035113"/>
    </source>
</evidence>
<keyword evidence="16" id="KW-1185">Reference proteome</keyword>
<comment type="pathway">
    <text evidence="3">Protein modification; protein ubiquitination.</text>
</comment>
<feature type="compositionally biased region" description="Polar residues" evidence="13">
    <location>
        <begin position="724"/>
        <end position="733"/>
    </location>
</feature>
<dbReference type="PANTHER" id="PTHR22938:SF0">
    <property type="entry name" value="E3 UBIQUITIN-PROTEIN LIGASE ZNF598"/>
    <property type="match status" value="1"/>
</dbReference>
<dbReference type="OMA" id="VFTHEHT"/>
<protein>
    <recommendedName>
        <fullName evidence="4">RING-type E3 ubiquitin transferase</fullName>
        <ecNumber evidence="4">2.3.2.27</ecNumber>
    </recommendedName>
</protein>